<name>A0ABN7WUL1_GIGMA</name>
<dbReference type="EMBL" id="CAJVQB010064984">
    <property type="protein sequence ID" value="CAG8841165.1"/>
    <property type="molecule type" value="Genomic_DNA"/>
</dbReference>
<accession>A0ABN7WUL1</accession>
<proteinExistence type="predicted"/>
<dbReference type="PANTHER" id="PTHR23244:SF456">
    <property type="entry name" value="MULTIPLE EPIDERMAL GROWTH FACTOR-LIKE DOMAINS PROTEIN 8"/>
    <property type="match status" value="1"/>
</dbReference>
<gene>
    <name evidence="1" type="ORF">GMARGA_LOCUS35278</name>
</gene>
<evidence type="ECO:0000313" key="2">
    <source>
        <dbReference type="Proteomes" id="UP000789901"/>
    </source>
</evidence>
<dbReference type="Gene3D" id="2.120.10.80">
    <property type="entry name" value="Kelch-type beta propeller"/>
    <property type="match status" value="1"/>
</dbReference>
<evidence type="ECO:0000313" key="1">
    <source>
        <dbReference type="EMBL" id="CAG8841165.1"/>
    </source>
</evidence>
<reference evidence="1 2" key="1">
    <citation type="submission" date="2021-06" db="EMBL/GenBank/DDBJ databases">
        <authorList>
            <person name="Kallberg Y."/>
            <person name="Tangrot J."/>
            <person name="Rosling A."/>
        </authorList>
    </citation>
    <scope>NUCLEOTIDE SEQUENCE [LARGE SCALE GENOMIC DNA]</scope>
    <source>
        <strain evidence="1 2">120-4 pot B 10/14</strain>
    </source>
</reference>
<sequence>IMYLYLCFDKLKFLRYGGAKFPISSDTIFNDIQILDTLSLTWTQGSNVNAPIRRIDFTATLLNNGLILYIGGSTGIPTYNTNNNSWNTTIATATGDTVDSRSCHTAVLSPDGHVVIYGGSNPHGPINQCQNLAVLDTTVNPYQWFIKPITGAMYANNSFNNLSNVNSNIYLLDTRNYMWTIDTLHYPDLTISPHNTLNT</sequence>
<dbReference type="PANTHER" id="PTHR23244">
    <property type="entry name" value="KELCH REPEAT DOMAIN"/>
    <property type="match status" value="1"/>
</dbReference>
<dbReference type="InterPro" id="IPR011043">
    <property type="entry name" value="Gal_Oxase/kelch_b-propeller"/>
</dbReference>
<dbReference type="InterPro" id="IPR015915">
    <property type="entry name" value="Kelch-typ_b-propeller"/>
</dbReference>
<feature type="non-terminal residue" evidence="1">
    <location>
        <position position="1"/>
    </location>
</feature>
<dbReference type="SUPFAM" id="SSF50965">
    <property type="entry name" value="Galactose oxidase, central domain"/>
    <property type="match status" value="1"/>
</dbReference>
<comment type="caution">
    <text evidence="1">The sequence shown here is derived from an EMBL/GenBank/DDBJ whole genome shotgun (WGS) entry which is preliminary data.</text>
</comment>
<keyword evidence="2" id="KW-1185">Reference proteome</keyword>
<organism evidence="1 2">
    <name type="scientific">Gigaspora margarita</name>
    <dbReference type="NCBI Taxonomy" id="4874"/>
    <lineage>
        <taxon>Eukaryota</taxon>
        <taxon>Fungi</taxon>
        <taxon>Fungi incertae sedis</taxon>
        <taxon>Mucoromycota</taxon>
        <taxon>Glomeromycotina</taxon>
        <taxon>Glomeromycetes</taxon>
        <taxon>Diversisporales</taxon>
        <taxon>Gigasporaceae</taxon>
        <taxon>Gigaspora</taxon>
    </lineage>
</organism>
<protein>
    <submittedName>
        <fullName evidence="1">32274_t:CDS:1</fullName>
    </submittedName>
</protein>
<feature type="non-terminal residue" evidence="1">
    <location>
        <position position="199"/>
    </location>
</feature>
<dbReference type="Proteomes" id="UP000789901">
    <property type="component" value="Unassembled WGS sequence"/>
</dbReference>